<evidence type="ECO:0000256" key="3">
    <source>
        <dbReference type="ARBA" id="ARBA00022692"/>
    </source>
</evidence>
<keyword evidence="5 6" id="KW-0472">Membrane</keyword>
<evidence type="ECO:0000313" key="8">
    <source>
        <dbReference type="Proteomes" id="UP001396334"/>
    </source>
</evidence>
<dbReference type="Proteomes" id="UP001396334">
    <property type="component" value="Unassembled WGS sequence"/>
</dbReference>
<dbReference type="PANTHER" id="PTHR11654">
    <property type="entry name" value="OLIGOPEPTIDE TRANSPORTER-RELATED"/>
    <property type="match status" value="1"/>
</dbReference>
<comment type="caution">
    <text evidence="7">The sequence shown here is derived from an EMBL/GenBank/DDBJ whole genome shotgun (WGS) entry which is preliminary data.</text>
</comment>
<feature type="transmembrane region" description="Helical" evidence="6">
    <location>
        <begin position="111"/>
        <end position="130"/>
    </location>
</feature>
<comment type="subcellular location">
    <subcellularLocation>
        <location evidence="1">Membrane</location>
        <topology evidence="1">Multi-pass membrane protein</topology>
    </subcellularLocation>
</comment>
<feature type="transmembrane region" description="Helical" evidence="6">
    <location>
        <begin position="199"/>
        <end position="221"/>
    </location>
</feature>
<keyword evidence="4 6" id="KW-1133">Transmembrane helix</keyword>
<name>A0ABR2PXI4_9ROSI</name>
<dbReference type="InterPro" id="IPR036259">
    <property type="entry name" value="MFS_trans_sf"/>
</dbReference>
<gene>
    <name evidence="7" type="ORF">V6N11_033249</name>
</gene>
<proteinExistence type="inferred from homology"/>
<evidence type="ECO:0000256" key="5">
    <source>
        <dbReference type="ARBA" id="ARBA00023136"/>
    </source>
</evidence>
<protein>
    <submittedName>
        <fullName evidence="7">Uncharacterized protein</fullName>
    </submittedName>
</protein>
<evidence type="ECO:0000256" key="4">
    <source>
        <dbReference type="ARBA" id="ARBA00022989"/>
    </source>
</evidence>
<evidence type="ECO:0000256" key="1">
    <source>
        <dbReference type="ARBA" id="ARBA00004141"/>
    </source>
</evidence>
<dbReference type="InterPro" id="IPR000109">
    <property type="entry name" value="POT_fam"/>
</dbReference>
<evidence type="ECO:0000256" key="6">
    <source>
        <dbReference type="SAM" id="Phobius"/>
    </source>
</evidence>
<feature type="transmembrane region" description="Helical" evidence="6">
    <location>
        <begin position="227"/>
        <end position="246"/>
    </location>
</feature>
<dbReference type="EMBL" id="JBBPBN010000049">
    <property type="protein sequence ID" value="KAK8993145.1"/>
    <property type="molecule type" value="Genomic_DNA"/>
</dbReference>
<dbReference type="Pfam" id="PF00854">
    <property type="entry name" value="PTR2"/>
    <property type="match status" value="1"/>
</dbReference>
<sequence>MVSAVKLAEHSDIPTYPCTWGRRLAAGTLYNKLFSRADACISNRNGIRCLGSLTFSDQFNSFVVWLTMPYLTDVWRLNFNIAAATVNVWRGLMSILPIYMLYVADTVTGKFWMILLSSVVCSTGFGLLAMSSPPVFTKETGGTCTSYEPNCITDEKKILLLSALILIAIGISGLRPSLDPFLKKQVEDTDKEEEISCGKCLGVCILLPAVILIPSAAIISMSYIKPWSIKFGLPAICTTAATLLFISGSCQYSREPPQGSPFTTVFRVICAAASKMFIRTPEDARLLYERVRPRHADDHALFLDHTNALRFGFLSFC</sequence>
<evidence type="ECO:0000313" key="7">
    <source>
        <dbReference type="EMBL" id="KAK8993145.1"/>
    </source>
</evidence>
<keyword evidence="8" id="KW-1185">Reference proteome</keyword>
<evidence type="ECO:0000256" key="2">
    <source>
        <dbReference type="ARBA" id="ARBA00005982"/>
    </source>
</evidence>
<dbReference type="Gene3D" id="1.20.1250.20">
    <property type="entry name" value="MFS general substrate transporter like domains"/>
    <property type="match status" value="1"/>
</dbReference>
<feature type="transmembrane region" description="Helical" evidence="6">
    <location>
        <begin position="81"/>
        <end position="104"/>
    </location>
</feature>
<accession>A0ABR2PXI4</accession>
<dbReference type="SUPFAM" id="SSF103473">
    <property type="entry name" value="MFS general substrate transporter"/>
    <property type="match status" value="1"/>
</dbReference>
<reference evidence="7 8" key="1">
    <citation type="journal article" date="2024" name="G3 (Bethesda)">
        <title>Genome assembly of Hibiscus sabdariffa L. provides insights into metabolisms of medicinal natural products.</title>
        <authorList>
            <person name="Kim T."/>
        </authorList>
    </citation>
    <scope>NUCLEOTIDE SEQUENCE [LARGE SCALE GENOMIC DNA]</scope>
    <source>
        <strain evidence="7">TK-2024</strain>
        <tissue evidence="7">Old leaves</tissue>
    </source>
</reference>
<organism evidence="7 8">
    <name type="scientific">Hibiscus sabdariffa</name>
    <name type="common">roselle</name>
    <dbReference type="NCBI Taxonomy" id="183260"/>
    <lineage>
        <taxon>Eukaryota</taxon>
        <taxon>Viridiplantae</taxon>
        <taxon>Streptophyta</taxon>
        <taxon>Embryophyta</taxon>
        <taxon>Tracheophyta</taxon>
        <taxon>Spermatophyta</taxon>
        <taxon>Magnoliopsida</taxon>
        <taxon>eudicotyledons</taxon>
        <taxon>Gunneridae</taxon>
        <taxon>Pentapetalae</taxon>
        <taxon>rosids</taxon>
        <taxon>malvids</taxon>
        <taxon>Malvales</taxon>
        <taxon>Malvaceae</taxon>
        <taxon>Malvoideae</taxon>
        <taxon>Hibiscus</taxon>
    </lineage>
</organism>
<keyword evidence="3 6" id="KW-0812">Transmembrane</keyword>
<comment type="similarity">
    <text evidence="2">Belongs to the major facilitator superfamily. Proton-dependent oligopeptide transporter (POT/PTR) (TC 2.A.17) family.</text>
</comment>
<feature type="transmembrane region" description="Helical" evidence="6">
    <location>
        <begin position="158"/>
        <end position="178"/>
    </location>
</feature>